<sequence>MAAKTPLPETPASFGFLDTTSFQESRERETVHGTSEATLAVKEGTKHHGVAFARTHDIAVTNVGEAAKLMCAASEAVAELTQCTLNKLTRAEHCPMTRMQRMAREVLADELRHDMHTLTYAVATSRNISAGVETIVEYSAAVHRAAVASYLPGPFITANGTVAAMADKFCCGYSHHVSPLKRACRSDRIPKDFERNGESIHELAETLRIGKSIMYFFADTHYLAEEMRIMGLLSDSLSKRLISFTRDCVAAIRHLHSDNSSTYTIARNSCCQASGLTARSVPALEIEAHATKAFWVAVHKHFRNVEGANATRPKYKWLGRIWERTMRTSRYKAMVRAQDLLDQARAARVLAQETLETLANEVHELTGEPRWTLSEVFSVF</sequence>
<gene>
    <name evidence="2" type="ORF">SEPCBS57363_005995</name>
</gene>
<evidence type="ECO:0000256" key="1">
    <source>
        <dbReference type="SAM" id="Coils"/>
    </source>
</evidence>
<organism evidence="2 3">
    <name type="scientific">Sporothrix epigloea</name>
    <dbReference type="NCBI Taxonomy" id="1892477"/>
    <lineage>
        <taxon>Eukaryota</taxon>
        <taxon>Fungi</taxon>
        <taxon>Dikarya</taxon>
        <taxon>Ascomycota</taxon>
        <taxon>Pezizomycotina</taxon>
        <taxon>Sordariomycetes</taxon>
        <taxon>Sordariomycetidae</taxon>
        <taxon>Ophiostomatales</taxon>
        <taxon>Ophiostomataceae</taxon>
        <taxon>Sporothrix</taxon>
    </lineage>
</organism>
<evidence type="ECO:0000313" key="2">
    <source>
        <dbReference type="EMBL" id="CAK7274115.1"/>
    </source>
</evidence>
<evidence type="ECO:0000313" key="3">
    <source>
        <dbReference type="Proteomes" id="UP001642501"/>
    </source>
</evidence>
<proteinExistence type="predicted"/>
<protein>
    <submittedName>
        <fullName evidence="2">Uncharacterized protein</fullName>
    </submittedName>
</protein>
<keyword evidence="1" id="KW-0175">Coiled coil</keyword>
<dbReference type="EMBL" id="CAWUOM010000156">
    <property type="protein sequence ID" value="CAK7274115.1"/>
    <property type="molecule type" value="Genomic_DNA"/>
</dbReference>
<reference evidence="2 3" key="1">
    <citation type="submission" date="2024-01" db="EMBL/GenBank/DDBJ databases">
        <authorList>
            <person name="Allen C."/>
            <person name="Tagirdzhanova G."/>
        </authorList>
    </citation>
    <scope>NUCLEOTIDE SEQUENCE [LARGE SCALE GENOMIC DNA]</scope>
    <source>
        <strain evidence="2 3">CBS 573.63</strain>
    </source>
</reference>
<comment type="caution">
    <text evidence="2">The sequence shown here is derived from an EMBL/GenBank/DDBJ whole genome shotgun (WGS) entry which is preliminary data.</text>
</comment>
<feature type="coiled-coil region" evidence="1">
    <location>
        <begin position="341"/>
        <end position="368"/>
    </location>
</feature>
<dbReference type="Proteomes" id="UP001642501">
    <property type="component" value="Unassembled WGS sequence"/>
</dbReference>
<keyword evidence="3" id="KW-1185">Reference proteome</keyword>
<name>A0ABP0E0M8_9PEZI</name>
<accession>A0ABP0E0M8</accession>